<feature type="transmembrane region" description="Helical" evidence="1">
    <location>
        <begin position="31"/>
        <end position="52"/>
    </location>
</feature>
<evidence type="ECO:0000256" key="1">
    <source>
        <dbReference type="SAM" id="Phobius"/>
    </source>
</evidence>
<dbReference type="AlphaFoldDB" id="A0A7C8ZXH8"/>
<keyword evidence="1" id="KW-1133">Transmembrane helix</keyword>
<keyword evidence="1" id="KW-0472">Membrane</keyword>
<feature type="transmembrane region" description="Helical" evidence="1">
    <location>
        <begin position="64"/>
        <end position="83"/>
    </location>
</feature>
<reference evidence="2" key="2">
    <citation type="submission" date="2020-07" db="EMBL/GenBank/DDBJ databases">
        <authorList>
            <person name="Vera ALvarez R."/>
            <person name="Arias-Moreno D.M."/>
            <person name="Jimenez-Jacinto V."/>
            <person name="Jimenez-Bremont J.F."/>
            <person name="Swaminathan K."/>
            <person name="Moose S.P."/>
            <person name="Guerrero-Gonzalez M.L."/>
            <person name="Marino-Ramirez L."/>
            <person name="Landsman D."/>
            <person name="Rodriguez-Kessler M."/>
            <person name="Delgado-Sanchez P."/>
        </authorList>
    </citation>
    <scope>NUCLEOTIDE SEQUENCE</scope>
    <source>
        <tissue evidence="2">Cladode</tissue>
    </source>
</reference>
<evidence type="ECO:0000313" key="2">
    <source>
        <dbReference type="EMBL" id="MBA4653077.1"/>
    </source>
</evidence>
<sequence>MGFCYDKTNNGPNVIHKGNFRGEKCHSSVCYPLLVVLMRSSIFTGLVLLLLFDSSTIISSILRIDPLLILIPHCTLSVTQLFLCFYHNLLYSLLEHTSNLSLIFNSSAAEPCPFCSSAKFFRLFCFLLFQYFPFPLQLPV</sequence>
<proteinExistence type="predicted"/>
<accession>A0A7C8ZXH8</accession>
<protein>
    <submittedName>
        <fullName evidence="2">Uncharacterized protein</fullName>
    </submittedName>
</protein>
<dbReference type="EMBL" id="GISG01177420">
    <property type="protein sequence ID" value="MBA4653077.1"/>
    <property type="molecule type" value="Transcribed_RNA"/>
</dbReference>
<keyword evidence="1" id="KW-0812">Transmembrane</keyword>
<organism evidence="2">
    <name type="scientific">Opuntia streptacantha</name>
    <name type="common">Prickly pear cactus</name>
    <name type="synonym">Opuntia cardona</name>
    <dbReference type="NCBI Taxonomy" id="393608"/>
    <lineage>
        <taxon>Eukaryota</taxon>
        <taxon>Viridiplantae</taxon>
        <taxon>Streptophyta</taxon>
        <taxon>Embryophyta</taxon>
        <taxon>Tracheophyta</taxon>
        <taxon>Spermatophyta</taxon>
        <taxon>Magnoliopsida</taxon>
        <taxon>eudicotyledons</taxon>
        <taxon>Gunneridae</taxon>
        <taxon>Pentapetalae</taxon>
        <taxon>Caryophyllales</taxon>
        <taxon>Cactineae</taxon>
        <taxon>Cactaceae</taxon>
        <taxon>Opuntioideae</taxon>
        <taxon>Opuntia</taxon>
    </lineage>
</organism>
<reference evidence="2" key="1">
    <citation type="journal article" date="2013" name="J. Plant Res.">
        <title>Effect of fungi and light on seed germination of three Opuntia species from semiarid lands of central Mexico.</title>
        <authorList>
            <person name="Delgado-Sanchez P."/>
            <person name="Jimenez-Bremont J.F."/>
            <person name="Guerrero-Gonzalez Mde L."/>
            <person name="Flores J."/>
        </authorList>
    </citation>
    <scope>NUCLEOTIDE SEQUENCE</scope>
    <source>
        <tissue evidence="2">Cladode</tissue>
    </source>
</reference>
<name>A0A7C8ZXH8_OPUST</name>